<dbReference type="InterPro" id="IPR021255">
    <property type="entry name" value="DUF2807"/>
</dbReference>
<sequence length="271" mass="28524">MKKYIFLLLIILLASASIFAQTKETRNVSGFTKVSFRVPGKFYLRQGSTIKVEIEGKKDLLDEIETKLEGNKLVIGKEGKWSNWHWEDDDNVNVYITMPTIEGLSVGGSGDLIAETRIKSQDLDLNVSGSGSMRIEVEVAGALEADVSGSGDVVVKGKCKSFNSDVSGSGKVSLALAIENLADFGISGSGKIEASGSANAVKTSISGSGKVLAAELVTNTCDVRISGSGDVEINVTEALDANISGSGSVSYKGEPKRLNSHSSGSGKVRKI</sequence>
<dbReference type="PANTHER" id="PTHR39200">
    <property type="entry name" value="HYPOTHETICAL EXPORTED PROTEIN"/>
    <property type="match status" value="1"/>
</dbReference>
<accession>A0A1T5IZN3</accession>
<dbReference type="PANTHER" id="PTHR39200:SF1">
    <property type="entry name" value="AUTO-TRANSPORTER ADHESIN HEAD GIN DOMAIN-CONTAINING PROTEIN-RELATED"/>
    <property type="match status" value="1"/>
</dbReference>
<dbReference type="RefSeq" id="WP_079685195.1">
    <property type="nucleotide sequence ID" value="NZ_FUZU01000001.1"/>
</dbReference>
<dbReference type="Pfam" id="PF10988">
    <property type="entry name" value="DUF2807"/>
    <property type="match status" value="1"/>
</dbReference>
<keyword evidence="2" id="KW-0732">Signal</keyword>
<evidence type="ECO:0000313" key="5">
    <source>
        <dbReference type="Proteomes" id="UP000190961"/>
    </source>
</evidence>
<dbReference type="OrthoDB" id="942536at2"/>
<protein>
    <submittedName>
        <fullName evidence="4">Putative auto-transporter adhesin, head GIN domain</fullName>
    </submittedName>
</protein>
<gene>
    <name evidence="4" type="ORF">SAMN05660236_0582</name>
</gene>
<reference evidence="4 5" key="1">
    <citation type="submission" date="2017-02" db="EMBL/GenBank/DDBJ databases">
        <authorList>
            <person name="Peterson S.W."/>
        </authorList>
    </citation>
    <scope>NUCLEOTIDE SEQUENCE [LARGE SCALE GENOMIC DNA]</scope>
    <source>
        <strain evidence="4 5">DSM 25262</strain>
    </source>
</reference>
<feature type="region of interest" description="Disordered" evidence="1">
    <location>
        <begin position="249"/>
        <end position="271"/>
    </location>
</feature>
<evidence type="ECO:0000259" key="3">
    <source>
        <dbReference type="Pfam" id="PF10988"/>
    </source>
</evidence>
<evidence type="ECO:0000256" key="1">
    <source>
        <dbReference type="SAM" id="MobiDB-lite"/>
    </source>
</evidence>
<organism evidence="4 5">
    <name type="scientific">Ohtaekwangia koreensis</name>
    <dbReference type="NCBI Taxonomy" id="688867"/>
    <lineage>
        <taxon>Bacteria</taxon>
        <taxon>Pseudomonadati</taxon>
        <taxon>Bacteroidota</taxon>
        <taxon>Cytophagia</taxon>
        <taxon>Cytophagales</taxon>
        <taxon>Fulvivirgaceae</taxon>
        <taxon>Ohtaekwangia</taxon>
    </lineage>
</organism>
<dbReference type="AlphaFoldDB" id="A0A1T5IZN3"/>
<dbReference type="Gene3D" id="2.160.20.120">
    <property type="match status" value="2"/>
</dbReference>
<feature type="signal peptide" evidence="2">
    <location>
        <begin position="1"/>
        <end position="20"/>
    </location>
</feature>
<feature type="chain" id="PRO_5010553465" evidence="2">
    <location>
        <begin position="21"/>
        <end position="271"/>
    </location>
</feature>
<dbReference type="STRING" id="688867.SAMN05660236_0582"/>
<evidence type="ECO:0000256" key="2">
    <source>
        <dbReference type="SAM" id="SignalP"/>
    </source>
</evidence>
<dbReference type="EMBL" id="FUZU01000001">
    <property type="protein sequence ID" value="SKC44657.1"/>
    <property type="molecule type" value="Genomic_DNA"/>
</dbReference>
<keyword evidence="5" id="KW-1185">Reference proteome</keyword>
<proteinExistence type="predicted"/>
<name>A0A1T5IZN3_9BACT</name>
<feature type="domain" description="Putative auto-transporter adhesin head GIN" evidence="3">
    <location>
        <begin position="31"/>
        <end position="173"/>
    </location>
</feature>
<evidence type="ECO:0000313" key="4">
    <source>
        <dbReference type="EMBL" id="SKC44657.1"/>
    </source>
</evidence>
<dbReference type="Proteomes" id="UP000190961">
    <property type="component" value="Unassembled WGS sequence"/>
</dbReference>